<dbReference type="OrthoDB" id="2945538at2759"/>
<keyword evidence="3" id="KW-0862">Zinc</keyword>
<evidence type="ECO:0000256" key="1">
    <source>
        <dbReference type="ARBA" id="ARBA00022723"/>
    </source>
</evidence>
<dbReference type="SUPFAM" id="SSF144232">
    <property type="entry name" value="HIT/MYND zinc finger-like"/>
    <property type="match status" value="1"/>
</dbReference>
<dbReference type="Gene3D" id="6.10.140.2220">
    <property type="match status" value="1"/>
</dbReference>
<comment type="caution">
    <text evidence="6">The sequence shown here is derived from an EMBL/GenBank/DDBJ whole genome shotgun (WGS) entry which is preliminary data.</text>
</comment>
<name>A0A8S0X1T2_CYCAE</name>
<dbReference type="Proteomes" id="UP000467700">
    <property type="component" value="Unassembled WGS sequence"/>
</dbReference>
<reference evidence="6 7" key="1">
    <citation type="submission" date="2020-01" db="EMBL/GenBank/DDBJ databases">
        <authorList>
            <person name="Gupta K D."/>
        </authorList>
    </citation>
    <scope>NUCLEOTIDE SEQUENCE [LARGE SCALE GENOMIC DNA]</scope>
</reference>
<evidence type="ECO:0000256" key="4">
    <source>
        <dbReference type="PROSITE-ProRule" id="PRU00134"/>
    </source>
</evidence>
<dbReference type="PROSITE" id="PS01360">
    <property type="entry name" value="ZF_MYND_1"/>
    <property type="match status" value="1"/>
</dbReference>
<evidence type="ECO:0000313" key="6">
    <source>
        <dbReference type="EMBL" id="CAA7271177.1"/>
    </source>
</evidence>
<evidence type="ECO:0000256" key="3">
    <source>
        <dbReference type="ARBA" id="ARBA00022833"/>
    </source>
</evidence>
<proteinExistence type="predicted"/>
<protein>
    <recommendedName>
        <fullName evidence="5">MYND-type domain-containing protein</fullName>
    </recommendedName>
</protein>
<keyword evidence="2 4" id="KW-0863">Zinc-finger</keyword>
<evidence type="ECO:0000313" key="7">
    <source>
        <dbReference type="Proteomes" id="UP000467700"/>
    </source>
</evidence>
<accession>A0A8S0X1T2</accession>
<feature type="domain" description="MYND-type" evidence="5">
    <location>
        <begin position="472"/>
        <end position="520"/>
    </location>
</feature>
<dbReference type="InterPro" id="IPR002893">
    <property type="entry name" value="Znf_MYND"/>
</dbReference>
<dbReference type="Pfam" id="PF01753">
    <property type="entry name" value="zf-MYND"/>
    <property type="match status" value="1"/>
</dbReference>
<dbReference type="PROSITE" id="PS50865">
    <property type="entry name" value="ZF_MYND_2"/>
    <property type="match status" value="1"/>
</dbReference>
<keyword evidence="7" id="KW-1185">Reference proteome</keyword>
<evidence type="ECO:0000256" key="2">
    <source>
        <dbReference type="ARBA" id="ARBA00022771"/>
    </source>
</evidence>
<gene>
    <name evidence="6" type="ORF">AAE3_LOCUS13282</name>
</gene>
<dbReference type="EMBL" id="CACVBS010000101">
    <property type="protein sequence ID" value="CAA7271177.1"/>
    <property type="molecule type" value="Genomic_DNA"/>
</dbReference>
<keyword evidence="1" id="KW-0479">Metal-binding</keyword>
<sequence>MGPICIDSCNCLAFVGDYCPPGEHVCAWVDAQNRLPSMTAAEAILTAGLEHPNSAFLGLISKFAFDDPAYRKAGVSSMLLRHILCGRRATRTETRPHWDCAVLGISNVLHSILCQCQAPKTCLEDKTILQELRASYSAILDVIWRDLRFLKPEGNLGDARRILVSSLLRNYLLDPGMARQMASDPTTAKLVFHCWMLTNPPDVFRPGQSTADTVRSYLICKDETGMCMARVAQTTASKVLKVPTLMSYINYRLKNKKLVGQSLVRELDLLYCIVWEPSARSFIEEGVFKQVAIAMRRQLEMKDEHIEPVLFYGFGIFMRIMLHIDRDPTQSIGYITTLIETTCLMEVASAGIRLNAVHQRCTPNPTFAGDWGKLFSRLQHAITCDRVGECNFIATSELVSALRASLARVAVPTWVALEELESWGSSPECGAVAALECKEKEEEKDKGLAFWCEFLGQLKITEDDVREQYRLDKKCGNIICPARLSWVKSPKKATCVGCRSVFYCDRACQKRDWVHHKTVCKKLAGKRLLVGSSPVSLDETS</sequence>
<dbReference type="AlphaFoldDB" id="A0A8S0X1T2"/>
<dbReference type="GO" id="GO:0008270">
    <property type="term" value="F:zinc ion binding"/>
    <property type="evidence" value="ECO:0007669"/>
    <property type="project" value="UniProtKB-KW"/>
</dbReference>
<evidence type="ECO:0000259" key="5">
    <source>
        <dbReference type="PROSITE" id="PS50865"/>
    </source>
</evidence>
<organism evidence="6 7">
    <name type="scientific">Cyclocybe aegerita</name>
    <name type="common">Black poplar mushroom</name>
    <name type="synonym">Agrocybe aegerita</name>
    <dbReference type="NCBI Taxonomy" id="1973307"/>
    <lineage>
        <taxon>Eukaryota</taxon>
        <taxon>Fungi</taxon>
        <taxon>Dikarya</taxon>
        <taxon>Basidiomycota</taxon>
        <taxon>Agaricomycotina</taxon>
        <taxon>Agaricomycetes</taxon>
        <taxon>Agaricomycetidae</taxon>
        <taxon>Agaricales</taxon>
        <taxon>Agaricineae</taxon>
        <taxon>Bolbitiaceae</taxon>
        <taxon>Cyclocybe</taxon>
    </lineage>
</organism>